<gene>
    <name evidence="1" type="ORF">MKW98_001890</name>
</gene>
<feature type="non-terminal residue" evidence="1">
    <location>
        <position position="90"/>
    </location>
</feature>
<comment type="caution">
    <text evidence="1">The sequence shown here is derived from an EMBL/GenBank/DDBJ whole genome shotgun (WGS) entry which is preliminary data.</text>
</comment>
<proteinExistence type="predicted"/>
<evidence type="ECO:0000313" key="1">
    <source>
        <dbReference type="EMBL" id="KAI3937319.1"/>
    </source>
</evidence>
<reference evidence="1" key="1">
    <citation type="submission" date="2022-04" db="EMBL/GenBank/DDBJ databases">
        <title>A functionally conserved STORR gene fusion in Papaver species that diverged 16.8 million years ago.</title>
        <authorList>
            <person name="Catania T."/>
        </authorList>
    </citation>
    <scope>NUCLEOTIDE SEQUENCE</scope>
    <source>
        <strain evidence="1">S-188037</strain>
    </source>
</reference>
<sequence length="90" mass="10322">MLTKEEDEVNPDGLALENIDGNTLDLFFNTIFGKSAKLALLAKNIDDLFYLDPLEDHETRTLRKLELCRKDQLLEFAKYMGKELPASMTK</sequence>
<dbReference type="Proteomes" id="UP001202328">
    <property type="component" value="Unassembled WGS sequence"/>
</dbReference>
<name>A0AAD4T4N2_9MAGN</name>
<organism evidence="1 2">
    <name type="scientific">Papaver atlanticum</name>
    <dbReference type="NCBI Taxonomy" id="357466"/>
    <lineage>
        <taxon>Eukaryota</taxon>
        <taxon>Viridiplantae</taxon>
        <taxon>Streptophyta</taxon>
        <taxon>Embryophyta</taxon>
        <taxon>Tracheophyta</taxon>
        <taxon>Spermatophyta</taxon>
        <taxon>Magnoliopsida</taxon>
        <taxon>Ranunculales</taxon>
        <taxon>Papaveraceae</taxon>
        <taxon>Papaveroideae</taxon>
        <taxon>Papaver</taxon>
    </lineage>
</organism>
<dbReference type="EMBL" id="JAJJMB010005785">
    <property type="protein sequence ID" value="KAI3937319.1"/>
    <property type="molecule type" value="Genomic_DNA"/>
</dbReference>
<evidence type="ECO:0000313" key="2">
    <source>
        <dbReference type="Proteomes" id="UP001202328"/>
    </source>
</evidence>
<dbReference type="AlphaFoldDB" id="A0AAD4T4N2"/>
<accession>A0AAD4T4N2</accession>
<protein>
    <submittedName>
        <fullName evidence="1">Uncharacterized protein</fullName>
    </submittedName>
</protein>
<keyword evidence="2" id="KW-1185">Reference proteome</keyword>